<evidence type="ECO:0000313" key="2">
    <source>
        <dbReference type="EMBL" id="CZF77828.1"/>
    </source>
</evidence>
<dbReference type="Proteomes" id="UP000073601">
    <property type="component" value="Unassembled WGS sequence"/>
</dbReference>
<reference evidence="3" key="1">
    <citation type="submission" date="2016-02" db="EMBL/GenBank/DDBJ databases">
        <authorList>
            <person name="Rodrigo-Torres Lidia"/>
            <person name="Arahal R.David."/>
        </authorList>
    </citation>
    <scope>NUCLEOTIDE SEQUENCE [LARGE SCALE GENOMIC DNA]</scope>
    <source>
        <strain evidence="3">CECT 8713</strain>
    </source>
</reference>
<dbReference type="OrthoDB" id="8660107at2"/>
<dbReference type="Pfam" id="PF07791">
    <property type="entry name" value="Imm11"/>
    <property type="match status" value="1"/>
</dbReference>
<evidence type="ECO:0000259" key="1">
    <source>
        <dbReference type="Pfam" id="PF07791"/>
    </source>
</evidence>
<dbReference type="EMBL" id="FIZY01000002">
    <property type="protein sequence ID" value="CZF77828.1"/>
    <property type="molecule type" value="Genomic_DNA"/>
</dbReference>
<keyword evidence="3" id="KW-1185">Reference proteome</keyword>
<dbReference type="InterPro" id="IPR012433">
    <property type="entry name" value="Imm11"/>
</dbReference>
<feature type="domain" description="Immunity MXAN-0049 protein" evidence="1">
    <location>
        <begin position="87"/>
        <end position="221"/>
    </location>
</feature>
<dbReference type="RefSeq" id="WP_062705102.1">
    <property type="nucleotide sequence ID" value="NZ_CAWRCI010000002.1"/>
</dbReference>
<dbReference type="AlphaFoldDB" id="A0A128ET68"/>
<accession>A0A128ET68</accession>
<gene>
    <name evidence="2" type="ORF">GMA8713_00320</name>
</gene>
<sequence length="231" mass="26087">MAATLYKSDRWLDKSTPSFIPRFLEHDEATLKAFGKEASREARAIYHTAQQLGGEKTNAKLTRIDAHINAFAKEIPESKLPQKVISREGAPPYDFTPHNFADFPSAIISERFAACLMELEPEKHQLSPLVVVDEKGDVVGQAYFWWPMVILDAIDLNSTRIVFMKKADPENSTLMLEPGDGNAVKKDVIKGHLAWADARFRSNIFISDAFLEILSSRQIDDFSTRFTLKEV</sequence>
<protein>
    <recommendedName>
        <fullName evidence="1">Immunity MXAN-0049 protein domain-containing protein</fullName>
    </recommendedName>
</protein>
<organism evidence="2 3">
    <name type="scientific">Grimontia marina</name>
    <dbReference type="NCBI Taxonomy" id="646534"/>
    <lineage>
        <taxon>Bacteria</taxon>
        <taxon>Pseudomonadati</taxon>
        <taxon>Pseudomonadota</taxon>
        <taxon>Gammaproteobacteria</taxon>
        <taxon>Vibrionales</taxon>
        <taxon>Vibrionaceae</taxon>
        <taxon>Grimontia</taxon>
    </lineage>
</organism>
<proteinExistence type="predicted"/>
<evidence type="ECO:0000313" key="3">
    <source>
        <dbReference type="Proteomes" id="UP000073601"/>
    </source>
</evidence>
<name>A0A128ET68_9GAMM</name>